<dbReference type="PANTHER" id="PTHR43798:SF31">
    <property type="entry name" value="AB HYDROLASE SUPERFAMILY PROTEIN YCLE"/>
    <property type="match status" value="1"/>
</dbReference>
<accession>A0ABU8HJ15</accession>
<gene>
    <name evidence="3" type="ORF">WAK64_20365</name>
</gene>
<organism evidence="3 4">
    <name type="scientific">Bacillus spongiae</name>
    <dbReference type="NCBI Taxonomy" id="2683610"/>
    <lineage>
        <taxon>Bacteria</taxon>
        <taxon>Bacillati</taxon>
        <taxon>Bacillota</taxon>
        <taxon>Bacilli</taxon>
        <taxon>Bacillales</taxon>
        <taxon>Bacillaceae</taxon>
        <taxon>Bacillus</taxon>
    </lineage>
</organism>
<dbReference type="InterPro" id="IPR022742">
    <property type="entry name" value="Hydrolase_4"/>
</dbReference>
<dbReference type="PANTHER" id="PTHR43798">
    <property type="entry name" value="MONOACYLGLYCEROL LIPASE"/>
    <property type="match status" value="1"/>
</dbReference>
<feature type="domain" description="Serine aminopeptidase S33" evidence="2">
    <location>
        <begin position="3"/>
        <end position="210"/>
    </location>
</feature>
<evidence type="ECO:0000259" key="2">
    <source>
        <dbReference type="Pfam" id="PF12146"/>
    </source>
</evidence>
<evidence type="ECO:0000313" key="4">
    <source>
        <dbReference type="Proteomes" id="UP001312865"/>
    </source>
</evidence>
<keyword evidence="1 3" id="KW-0378">Hydrolase</keyword>
<dbReference type="PIRSF" id="PIRSF017388">
    <property type="entry name" value="Esterase_lipase"/>
    <property type="match status" value="1"/>
</dbReference>
<sequence length="228" mass="25925">MKCCLLIHGFTGSPYEIEPLATYLKKQSDWKIEDITLPGHGEILKLNGVKAEEWISHAEQALVTLLKENEEVYVIGFSMGGMIASYLAVHYPVKKLVLLSAAAFYVSPKHFLSDIKEMIKDGWSGNLQGNELFKRLRKKIKYTPLSATVEFRKVVLKVRPLLNQVSVPTFIAQGNLDGVVPPKSANYLYREIGSNRKELFFLQEAKHVICHSKGVEELFQRVWSFLKE</sequence>
<dbReference type="Gene3D" id="3.40.50.1820">
    <property type="entry name" value="alpha/beta hydrolase"/>
    <property type="match status" value="1"/>
</dbReference>
<dbReference type="Pfam" id="PF12146">
    <property type="entry name" value="Hydrolase_4"/>
    <property type="match status" value="1"/>
</dbReference>
<evidence type="ECO:0000256" key="1">
    <source>
        <dbReference type="ARBA" id="ARBA00022801"/>
    </source>
</evidence>
<dbReference type="SUPFAM" id="SSF53474">
    <property type="entry name" value="alpha/beta-Hydrolases"/>
    <property type="match status" value="1"/>
</dbReference>
<dbReference type="RefSeq" id="WP_336588829.1">
    <property type="nucleotide sequence ID" value="NZ_JBBAXC010000025.1"/>
</dbReference>
<dbReference type="GO" id="GO:0016787">
    <property type="term" value="F:hydrolase activity"/>
    <property type="evidence" value="ECO:0007669"/>
    <property type="project" value="UniProtKB-KW"/>
</dbReference>
<dbReference type="EMBL" id="JBBAXC010000025">
    <property type="protein sequence ID" value="MEI5909385.1"/>
    <property type="molecule type" value="Genomic_DNA"/>
</dbReference>
<dbReference type="InterPro" id="IPR050266">
    <property type="entry name" value="AB_hydrolase_sf"/>
</dbReference>
<comment type="caution">
    <text evidence="3">The sequence shown here is derived from an EMBL/GenBank/DDBJ whole genome shotgun (WGS) entry which is preliminary data.</text>
</comment>
<dbReference type="InterPro" id="IPR029058">
    <property type="entry name" value="AB_hydrolase_fold"/>
</dbReference>
<proteinExistence type="predicted"/>
<dbReference type="InterPro" id="IPR012354">
    <property type="entry name" value="Esterase_lipase"/>
</dbReference>
<evidence type="ECO:0000313" key="3">
    <source>
        <dbReference type="EMBL" id="MEI5909385.1"/>
    </source>
</evidence>
<keyword evidence="4" id="KW-1185">Reference proteome</keyword>
<name>A0ABU8HJ15_9BACI</name>
<protein>
    <submittedName>
        <fullName evidence="3">Alpha/beta fold hydrolase</fullName>
    </submittedName>
</protein>
<reference evidence="3 4" key="1">
    <citation type="journal article" date="2018" name="J. Microbiol.">
        <title>Bacillus spongiae sp. nov., isolated from sponge of Jeju Island.</title>
        <authorList>
            <person name="Lee G.E."/>
            <person name="Im W.T."/>
            <person name="Park J.S."/>
        </authorList>
    </citation>
    <scope>NUCLEOTIDE SEQUENCE [LARGE SCALE GENOMIC DNA]</scope>
    <source>
        <strain evidence="3 4">135PIL107-10</strain>
    </source>
</reference>
<dbReference type="Proteomes" id="UP001312865">
    <property type="component" value="Unassembled WGS sequence"/>
</dbReference>